<keyword evidence="1" id="KW-1133">Transmembrane helix</keyword>
<feature type="transmembrane region" description="Helical" evidence="1">
    <location>
        <begin position="147"/>
        <end position="165"/>
    </location>
</feature>
<feature type="transmembrane region" description="Helical" evidence="1">
    <location>
        <begin position="56"/>
        <end position="83"/>
    </location>
</feature>
<sequence length="429" mass="47782">MGDRELVSCSSLAQRNSFEGYIDKIRNFTGEGGFDQLGPCKTEICGSLWGAVNADIAGVGVTASYIIANCLSLLCVVGVIVYWEASNRLGRSLFSAQIEDGIAECIKALYASILWLCASIQIASIVLLVGVDFGIAAAGIEFPTMEITWTVSVLTMLPLLQLTFLPEFQKISYSRTHAHTRFATDDREMYDLPPHMRNVRKECERESVKCGNFRFRLKALIICWFLSIYPFLSRMLETFAPSKIGDEPGNVISTTDWGAIENLCLSDVERISESHRTTFMAFGIAGWLWITIYTALCLVRLFYYYREGPNSRGSMRLERSMEIMPADVDIGAEGRGMGEISPIASWRSKMRLGSVRCALIVVTPLLVGFNLWAVFRLQRYQSDIASQSSNGDGQADWGFGQIVAIMIFAPVALEIYRVVKVHVNGRRKG</sequence>
<dbReference type="Proteomes" id="UP001221413">
    <property type="component" value="Unassembled WGS sequence"/>
</dbReference>
<keyword evidence="3" id="KW-1185">Reference proteome</keyword>
<evidence type="ECO:0000313" key="3">
    <source>
        <dbReference type="Proteomes" id="UP001221413"/>
    </source>
</evidence>
<feature type="transmembrane region" description="Helical" evidence="1">
    <location>
        <begin position="113"/>
        <end position="135"/>
    </location>
</feature>
<reference evidence="2" key="1">
    <citation type="submission" date="2023-01" db="EMBL/GenBank/DDBJ databases">
        <title>The chitinases involved in constricting ring structure development in the nematode-trapping fungus Drechslerella dactyloides.</title>
        <authorList>
            <person name="Wang R."/>
            <person name="Zhang L."/>
            <person name="Tang P."/>
            <person name="Li S."/>
            <person name="Liang L."/>
        </authorList>
    </citation>
    <scope>NUCLEOTIDE SEQUENCE</scope>
    <source>
        <strain evidence="2">YMF1.00031</strain>
    </source>
</reference>
<proteinExistence type="predicted"/>
<feature type="transmembrane region" description="Helical" evidence="1">
    <location>
        <begin position="397"/>
        <end position="419"/>
    </location>
</feature>
<keyword evidence="1" id="KW-0812">Transmembrane</keyword>
<keyword evidence="1" id="KW-0472">Membrane</keyword>
<evidence type="ECO:0000313" key="2">
    <source>
        <dbReference type="EMBL" id="KAJ6259200.1"/>
    </source>
</evidence>
<dbReference type="EMBL" id="JAQGDS010000007">
    <property type="protein sequence ID" value="KAJ6259200.1"/>
    <property type="molecule type" value="Genomic_DNA"/>
</dbReference>
<feature type="transmembrane region" description="Helical" evidence="1">
    <location>
        <begin position="279"/>
        <end position="305"/>
    </location>
</feature>
<comment type="caution">
    <text evidence="2">The sequence shown here is derived from an EMBL/GenBank/DDBJ whole genome shotgun (WGS) entry which is preliminary data.</text>
</comment>
<gene>
    <name evidence="2" type="ORF">Dda_6098</name>
</gene>
<protein>
    <submittedName>
        <fullName evidence="2">Uncharacterized protein</fullName>
    </submittedName>
</protein>
<feature type="transmembrane region" description="Helical" evidence="1">
    <location>
        <begin position="357"/>
        <end position="377"/>
    </location>
</feature>
<organism evidence="2 3">
    <name type="scientific">Drechslerella dactyloides</name>
    <name type="common">Nematode-trapping fungus</name>
    <name type="synonym">Arthrobotrys dactyloides</name>
    <dbReference type="NCBI Taxonomy" id="74499"/>
    <lineage>
        <taxon>Eukaryota</taxon>
        <taxon>Fungi</taxon>
        <taxon>Dikarya</taxon>
        <taxon>Ascomycota</taxon>
        <taxon>Pezizomycotina</taxon>
        <taxon>Orbiliomycetes</taxon>
        <taxon>Orbiliales</taxon>
        <taxon>Orbiliaceae</taxon>
        <taxon>Drechslerella</taxon>
    </lineage>
</organism>
<dbReference type="AlphaFoldDB" id="A0AAD6IX44"/>
<evidence type="ECO:0000256" key="1">
    <source>
        <dbReference type="SAM" id="Phobius"/>
    </source>
</evidence>
<accession>A0AAD6IX44</accession>
<name>A0AAD6IX44_DREDA</name>
<feature type="transmembrane region" description="Helical" evidence="1">
    <location>
        <begin position="215"/>
        <end position="232"/>
    </location>
</feature>